<dbReference type="Pfam" id="PF00353">
    <property type="entry name" value="HemolysinCabind"/>
    <property type="match status" value="1"/>
</dbReference>
<sequence length="139" mass="14005">MTCSAEDNDIDALAGNDVVNGMGGNDTLIGNTGNDTLAGGDGNDPARAVKAMTCCKTPAAMNNMSGGLGDDRFMVDGKGTGQVLIEDTGGTDTLDASGAKVGVTIKLTPGQISTVGGQQITLSAGARLAILWICISWRI</sequence>
<dbReference type="InterPro" id="IPR001343">
    <property type="entry name" value="Hemolysn_Ca-bd"/>
</dbReference>
<dbReference type="EMBL" id="PPGH01000039">
    <property type="protein sequence ID" value="PQJ94841.1"/>
    <property type="molecule type" value="Genomic_DNA"/>
</dbReference>
<dbReference type="Gene3D" id="2.150.10.10">
    <property type="entry name" value="Serralysin-like metalloprotease, C-terminal"/>
    <property type="match status" value="2"/>
</dbReference>
<gene>
    <name evidence="2" type="ORF">CXB77_18165</name>
</gene>
<dbReference type="RefSeq" id="WP_146108870.1">
    <property type="nucleotide sequence ID" value="NZ_PPGH01000039.1"/>
</dbReference>
<keyword evidence="1" id="KW-0106">Calcium</keyword>
<dbReference type="PRINTS" id="PR00313">
    <property type="entry name" value="CABNDNGRPT"/>
</dbReference>
<protein>
    <recommendedName>
        <fullName evidence="4">Calcium-binding protein</fullName>
    </recommendedName>
</protein>
<organism evidence="2 3">
    <name type="scientific">Chromatium okenii</name>
    <dbReference type="NCBI Taxonomy" id="61644"/>
    <lineage>
        <taxon>Bacteria</taxon>
        <taxon>Pseudomonadati</taxon>
        <taxon>Pseudomonadota</taxon>
        <taxon>Gammaproteobacteria</taxon>
        <taxon>Chromatiales</taxon>
        <taxon>Chromatiaceae</taxon>
        <taxon>Chromatium</taxon>
    </lineage>
</organism>
<evidence type="ECO:0000313" key="2">
    <source>
        <dbReference type="EMBL" id="PQJ94841.1"/>
    </source>
</evidence>
<dbReference type="InterPro" id="IPR018511">
    <property type="entry name" value="Hemolysin-typ_Ca-bd_CS"/>
</dbReference>
<dbReference type="PROSITE" id="PS00330">
    <property type="entry name" value="HEMOLYSIN_CALCIUM"/>
    <property type="match status" value="1"/>
</dbReference>
<dbReference type="InterPro" id="IPR011049">
    <property type="entry name" value="Serralysin-like_metalloprot_C"/>
</dbReference>
<dbReference type="AlphaFoldDB" id="A0A2S7XN76"/>
<evidence type="ECO:0000256" key="1">
    <source>
        <dbReference type="ARBA" id="ARBA00022837"/>
    </source>
</evidence>
<dbReference type="GO" id="GO:0005509">
    <property type="term" value="F:calcium ion binding"/>
    <property type="evidence" value="ECO:0007669"/>
    <property type="project" value="InterPro"/>
</dbReference>
<name>A0A2S7XN76_9GAMM</name>
<proteinExistence type="predicted"/>
<accession>A0A2S7XN76</accession>
<dbReference type="Proteomes" id="UP000239936">
    <property type="component" value="Unassembled WGS sequence"/>
</dbReference>
<comment type="caution">
    <text evidence="2">The sequence shown here is derived from an EMBL/GenBank/DDBJ whole genome shotgun (WGS) entry which is preliminary data.</text>
</comment>
<reference evidence="2 3" key="1">
    <citation type="submission" date="2018-01" db="EMBL/GenBank/DDBJ databases">
        <title>The complete genome sequence of Chromatium okenii LaCa, a purple sulfur bacterium with a turbulent life.</title>
        <authorList>
            <person name="Luedin S.M."/>
            <person name="Liechti N."/>
            <person name="Storelli N."/>
            <person name="Danza F."/>
            <person name="Wittwer M."/>
            <person name="Pothier J.F."/>
            <person name="Tonolla M.A."/>
        </authorList>
    </citation>
    <scope>NUCLEOTIDE SEQUENCE [LARGE SCALE GENOMIC DNA]</scope>
    <source>
        <strain evidence="2 3">LaCa</strain>
    </source>
</reference>
<evidence type="ECO:0008006" key="4">
    <source>
        <dbReference type="Google" id="ProtNLM"/>
    </source>
</evidence>
<evidence type="ECO:0000313" key="3">
    <source>
        <dbReference type="Proteomes" id="UP000239936"/>
    </source>
</evidence>
<keyword evidence="3" id="KW-1185">Reference proteome</keyword>
<dbReference type="SUPFAM" id="SSF51120">
    <property type="entry name" value="beta-Roll"/>
    <property type="match status" value="1"/>
</dbReference>